<evidence type="ECO:0000256" key="2">
    <source>
        <dbReference type="ARBA" id="ARBA00022448"/>
    </source>
</evidence>
<keyword evidence="6 7" id="KW-0472">Membrane</keyword>
<evidence type="ECO:0000256" key="4">
    <source>
        <dbReference type="ARBA" id="ARBA00022692"/>
    </source>
</evidence>
<keyword evidence="9" id="KW-1185">Reference proteome</keyword>
<reference evidence="8 9" key="1">
    <citation type="submission" date="2020-08" db="EMBL/GenBank/DDBJ databases">
        <title>A Genomic Blueprint of the Chicken Gut Microbiome.</title>
        <authorList>
            <person name="Gilroy R."/>
            <person name="Ravi A."/>
            <person name="Getino M."/>
            <person name="Pursley I."/>
            <person name="Horton D.L."/>
            <person name="Alikhan N.-F."/>
            <person name="Baker D."/>
            <person name="Gharbi K."/>
            <person name="Hall N."/>
            <person name="Watson M."/>
            <person name="Adriaenssens E.M."/>
            <person name="Foster-Nyarko E."/>
            <person name="Jarju S."/>
            <person name="Secka A."/>
            <person name="Antonio M."/>
            <person name="Oren A."/>
            <person name="Chaudhuri R."/>
            <person name="La Ragione R.M."/>
            <person name="Hildebrand F."/>
            <person name="Pallen M.J."/>
        </authorList>
    </citation>
    <scope>NUCLEOTIDE SEQUENCE [LARGE SCALE GENOMIC DNA]</scope>
    <source>
        <strain evidence="8 9">Sa2CVA6</strain>
    </source>
</reference>
<dbReference type="InterPro" id="IPR006726">
    <property type="entry name" value="PHBA_efflux_AaeB/fusaric-R"/>
</dbReference>
<evidence type="ECO:0000256" key="6">
    <source>
        <dbReference type="ARBA" id="ARBA00023136"/>
    </source>
</evidence>
<evidence type="ECO:0000313" key="8">
    <source>
        <dbReference type="EMBL" id="MBD7961592.1"/>
    </source>
</evidence>
<protein>
    <submittedName>
        <fullName evidence="8">FUSC family protein</fullName>
    </submittedName>
</protein>
<keyword evidence="5 7" id="KW-1133">Transmembrane helix</keyword>
<comment type="subcellular location">
    <subcellularLocation>
        <location evidence="1">Cell membrane</location>
        <topology evidence="1">Multi-pass membrane protein</topology>
    </subcellularLocation>
</comment>
<feature type="transmembrane region" description="Helical" evidence="7">
    <location>
        <begin position="98"/>
        <end position="115"/>
    </location>
</feature>
<dbReference type="PANTHER" id="PTHR30509:SF9">
    <property type="entry name" value="MULTIDRUG RESISTANCE PROTEIN MDTO"/>
    <property type="match status" value="1"/>
</dbReference>
<feature type="transmembrane region" description="Helical" evidence="7">
    <location>
        <begin position="20"/>
        <end position="43"/>
    </location>
</feature>
<evidence type="ECO:0000313" key="9">
    <source>
        <dbReference type="Proteomes" id="UP000634919"/>
    </source>
</evidence>
<accession>A0ABR8SDQ7</accession>
<evidence type="ECO:0000256" key="7">
    <source>
        <dbReference type="SAM" id="Phobius"/>
    </source>
</evidence>
<keyword evidence="4 7" id="KW-0812">Transmembrane</keyword>
<evidence type="ECO:0000256" key="3">
    <source>
        <dbReference type="ARBA" id="ARBA00022475"/>
    </source>
</evidence>
<organism evidence="8 9">
    <name type="scientific">Comamonas avium</name>
    <dbReference type="NCBI Taxonomy" id="2762231"/>
    <lineage>
        <taxon>Bacteria</taxon>
        <taxon>Pseudomonadati</taxon>
        <taxon>Pseudomonadota</taxon>
        <taxon>Betaproteobacteria</taxon>
        <taxon>Burkholderiales</taxon>
        <taxon>Comamonadaceae</taxon>
        <taxon>Comamonas</taxon>
    </lineage>
</organism>
<dbReference type="Pfam" id="PF04632">
    <property type="entry name" value="FUSC"/>
    <property type="match status" value="1"/>
</dbReference>
<dbReference type="Proteomes" id="UP000634919">
    <property type="component" value="Unassembled WGS sequence"/>
</dbReference>
<feature type="transmembrane region" description="Helical" evidence="7">
    <location>
        <begin position="73"/>
        <end position="92"/>
    </location>
</feature>
<feature type="transmembrane region" description="Helical" evidence="7">
    <location>
        <begin position="412"/>
        <end position="429"/>
    </location>
</feature>
<evidence type="ECO:0000256" key="1">
    <source>
        <dbReference type="ARBA" id="ARBA00004651"/>
    </source>
</evidence>
<feature type="transmembrane region" description="Helical" evidence="7">
    <location>
        <begin position="461"/>
        <end position="481"/>
    </location>
</feature>
<feature type="transmembrane region" description="Helical" evidence="7">
    <location>
        <begin position="155"/>
        <end position="174"/>
    </location>
</feature>
<proteinExistence type="predicted"/>
<name>A0ABR8SDQ7_9BURK</name>
<dbReference type="RefSeq" id="WP_191723985.1">
    <property type="nucleotide sequence ID" value="NZ_JACSQK010000006.1"/>
</dbReference>
<feature type="transmembrane region" description="Helical" evidence="7">
    <location>
        <begin position="122"/>
        <end position="143"/>
    </location>
</feature>
<sequence length="737" mass="79388">MNAADAQPRPRWQRAAAALGFHVPVLAFALRTALAAFAALALAHAMGLEHPHWAAMSAWAASQPMREHLLSRGLYRFGGSVVGVVYAVALVLLAQDSLWVLAFGLALWVAACAFLGNLQRGYLVYGCMLAGYSAAMVVLLHHGPADSVWPLAWDRMLTVITGVAAALCISWCFAPRRKAAVLIAQSRSALAQVLQAAAAQLRQPSAGQALDQGHLLSRLAQVEELLELYPEGSRTARNTSRAMHWQQHYAMELVYQLGQAQGNTGAGAGAQASASSAILAAGSGALAPAQIQAQRLALCDAVDQLAQAMHAAPHAQAASPQGLNHALHQAIRACEASIASLQGGGQQALPGLHALYLLLQAIRRGLRAEALDLNLPARSGHSGQRGKGRKGCNGRHDSPLALHRDWVGARQAALRAGGTLLVFGMVWAWTGSGLVAFGMLGLSVMLLVFSAFESPSHTMAFVLRGQLIGAGLALLCQSWVWPLAQSSWQMVAMLLPFALMGGLVFAHKRTAAGAMDTNMAMFILLAPVFPAAGSFGQHLSMALVVVSGPALAWVVYRWVYPTNDQRRLQTLARMMVQEVPDLARRLLQDGRPVQWQVRPAHPSNRWQVQLHHRLLRLVRWADKTQWPERAVLPRMALSLRAMPATLLQLQQWRRETILVTPALRRTERLAVVALRRLVQWGAGAPSASASRNARAAWQALAQQSCLPAALAEQAQCLAQRDIPALDAVRHALHESQA</sequence>
<feature type="transmembrane region" description="Helical" evidence="7">
    <location>
        <begin position="487"/>
        <end position="506"/>
    </location>
</feature>
<feature type="transmembrane region" description="Helical" evidence="7">
    <location>
        <begin position="541"/>
        <end position="559"/>
    </location>
</feature>
<gene>
    <name evidence="8" type="ORF">H9646_14035</name>
</gene>
<feature type="transmembrane region" description="Helical" evidence="7">
    <location>
        <begin position="518"/>
        <end position="535"/>
    </location>
</feature>
<dbReference type="PANTHER" id="PTHR30509">
    <property type="entry name" value="P-HYDROXYBENZOIC ACID EFFLUX PUMP SUBUNIT-RELATED"/>
    <property type="match status" value="1"/>
</dbReference>
<keyword evidence="2" id="KW-0813">Transport</keyword>
<dbReference type="EMBL" id="JACSQK010000006">
    <property type="protein sequence ID" value="MBD7961592.1"/>
    <property type="molecule type" value="Genomic_DNA"/>
</dbReference>
<feature type="transmembrane region" description="Helical" evidence="7">
    <location>
        <begin position="435"/>
        <end position="452"/>
    </location>
</feature>
<evidence type="ECO:0000256" key="5">
    <source>
        <dbReference type="ARBA" id="ARBA00022989"/>
    </source>
</evidence>
<keyword evidence="3" id="KW-1003">Cell membrane</keyword>
<comment type="caution">
    <text evidence="8">The sequence shown here is derived from an EMBL/GenBank/DDBJ whole genome shotgun (WGS) entry which is preliminary data.</text>
</comment>